<evidence type="ECO:0000313" key="1">
    <source>
        <dbReference type="EMBL" id="CAF5034178.1"/>
    </source>
</evidence>
<protein>
    <submittedName>
        <fullName evidence="1">Uncharacterized protein</fullName>
    </submittedName>
</protein>
<organism evidence="1 2">
    <name type="scientific">Rotaria socialis</name>
    <dbReference type="NCBI Taxonomy" id="392032"/>
    <lineage>
        <taxon>Eukaryota</taxon>
        <taxon>Metazoa</taxon>
        <taxon>Spiralia</taxon>
        <taxon>Gnathifera</taxon>
        <taxon>Rotifera</taxon>
        <taxon>Eurotatoria</taxon>
        <taxon>Bdelloidea</taxon>
        <taxon>Philodinida</taxon>
        <taxon>Philodinidae</taxon>
        <taxon>Rotaria</taxon>
    </lineage>
</organism>
<dbReference type="EMBL" id="CAJOBR010044304">
    <property type="protein sequence ID" value="CAF5034178.1"/>
    <property type="molecule type" value="Genomic_DNA"/>
</dbReference>
<evidence type="ECO:0000313" key="2">
    <source>
        <dbReference type="Proteomes" id="UP000663848"/>
    </source>
</evidence>
<feature type="non-terminal residue" evidence="1">
    <location>
        <position position="111"/>
    </location>
</feature>
<name>A0A822C4I6_9BILA</name>
<accession>A0A822C4I6</accession>
<gene>
    <name evidence="1" type="ORF">QYT958_LOCUS40885</name>
</gene>
<reference evidence="1" key="1">
    <citation type="submission" date="2021-02" db="EMBL/GenBank/DDBJ databases">
        <authorList>
            <person name="Nowell W R."/>
        </authorList>
    </citation>
    <scope>NUCLEOTIDE SEQUENCE</scope>
</reference>
<dbReference type="AlphaFoldDB" id="A0A822C4I6"/>
<comment type="caution">
    <text evidence="1">The sequence shown here is derived from an EMBL/GenBank/DDBJ whole genome shotgun (WGS) entry which is preliminary data.</text>
</comment>
<dbReference type="Proteomes" id="UP000663848">
    <property type="component" value="Unassembled WGS sequence"/>
</dbReference>
<proteinExistence type="predicted"/>
<feature type="non-terminal residue" evidence="1">
    <location>
        <position position="1"/>
    </location>
</feature>
<sequence>DYNLFYMKTCSYRGAQPIINKPSSIFSTNERPPYGRYTMEACQQKSCCLCYPSPHIESKSTIQHIFVNGYRSILNCPATCRTRNIIYVLTCPCKQFDYIGETSVSLPQRLT</sequence>